<evidence type="ECO:0000313" key="5">
    <source>
        <dbReference type="EMBL" id="KGM03075.1"/>
    </source>
</evidence>
<dbReference type="SUPFAM" id="SSF51735">
    <property type="entry name" value="NAD(P)-binding Rossmann-fold domains"/>
    <property type="match status" value="1"/>
</dbReference>
<feature type="domain" description="Ketoreductase" evidence="4">
    <location>
        <begin position="7"/>
        <end position="215"/>
    </location>
</feature>
<evidence type="ECO:0000256" key="2">
    <source>
        <dbReference type="ARBA" id="ARBA00023002"/>
    </source>
</evidence>
<evidence type="ECO:0000313" key="6">
    <source>
        <dbReference type="Proteomes" id="UP000029833"/>
    </source>
</evidence>
<dbReference type="RefSeq" id="WP_034626779.1">
    <property type="nucleotide sequence ID" value="NZ_AXNT01000026.1"/>
</dbReference>
<dbReference type="Gene3D" id="3.40.50.720">
    <property type="entry name" value="NAD(P)-binding Rossmann-like Domain"/>
    <property type="match status" value="1"/>
</dbReference>
<name>A0A0A0B878_9CELL</name>
<dbReference type="PRINTS" id="PR00080">
    <property type="entry name" value="SDRFAMILY"/>
</dbReference>
<dbReference type="OrthoDB" id="9797538at2"/>
<keyword evidence="6" id="KW-1185">Reference proteome</keyword>
<dbReference type="GO" id="GO:0016020">
    <property type="term" value="C:membrane"/>
    <property type="evidence" value="ECO:0007669"/>
    <property type="project" value="TreeGrafter"/>
</dbReference>
<dbReference type="EMBL" id="AXNT01000026">
    <property type="protein sequence ID" value="KGM03075.1"/>
    <property type="molecule type" value="Genomic_DNA"/>
</dbReference>
<protein>
    <submittedName>
        <fullName evidence="5">Oxidoreductase</fullName>
    </submittedName>
</protein>
<dbReference type="SMART" id="SM00822">
    <property type="entry name" value="PKS_KR"/>
    <property type="match status" value="1"/>
</dbReference>
<evidence type="ECO:0000256" key="3">
    <source>
        <dbReference type="RuleBase" id="RU000363"/>
    </source>
</evidence>
<dbReference type="InterPro" id="IPR020904">
    <property type="entry name" value="Sc_DH/Rdtase_CS"/>
</dbReference>
<dbReference type="InterPro" id="IPR036291">
    <property type="entry name" value="NAD(P)-bd_dom_sf"/>
</dbReference>
<evidence type="ECO:0000259" key="4">
    <source>
        <dbReference type="SMART" id="SM00822"/>
    </source>
</evidence>
<dbReference type="CDD" id="cd05233">
    <property type="entry name" value="SDR_c"/>
    <property type="match status" value="1"/>
</dbReference>
<comment type="caution">
    <text evidence="5">The sequence shown here is derived from an EMBL/GenBank/DDBJ whole genome shotgun (WGS) entry which is preliminary data.</text>
</comment>
<dbReference type="InterPro" id="IPR002347">
    <property type="entry name" value="SDR_fam"/>
</dbReference>
<dbReference type="PROSITE" id="PS00061">
    <property type="entry name" value="ADH_SHORT"/>
    <property type="match status" value="1"/>
</dbReference>
<dbReference type="PANTHER" id="PTHR44196">
    <property type="entry name" value="DEHYDROGENASE/REDUCTASE SDR FAMILY MEMBER 7B"/>
    <property type="match status" value="1"/>
</dbReference>
<dbReference type="AlphaFoldDB" id="A0A0A0B878"/>
<dbReference type="Proteomes" id="UP000029833">
    <property type="component" value="Unassembled WGS sequence"/>
</dbReference>
<gene>
    <name evidence="5" type="ORF">Q760_09730</name>
</gene>
<keyword evidence="2" id="KW-0560">Oxidoreductase</keyword>
<dbReference type="STRING" id="1408250.Q760_09730"/>
<dbReference type="InterPro" id="IPR057326">
    <property type="entry name" value="KR_dom"/>
</dbReference>
<dbReference type="GO" id="GO:0016491">
    <property type="term" value="F:oxidoreductase activity"/>
    <property type="evidence" value="ECO:0007669"/>
    <property type="project" value="UniProtKB-KW"/>
</dbReference>
<proteinExistence type="inferred from homology"/>
<dbReference type="PANTHER" id="PTHR44196:SF2">
    <property type="entry name" value="SHORT-CHAIN DEHYDROGENASE-RELATED"/>
    <property type="match status" value="1"/>
</dbReference>
<evidence type="ECO:0000256" key="1">
    <source>
        <dbReference type="ARBA" id="ARBA00006484"/>
    </source>
</evidence>
<reference evidence="5 6" key="1">
    <citation type="submission" date="2013-10" db="EMBL/GenBank/DDBJ databases">
        <authorList>
            <person name="Wang G."/>
            <person name="Zhuang W."/>
        </authorList>
    </citation>
    <scope>NUCLEOTIDE SEQUENCE [LARGE SCALE GENOMIC DNA]</scope>
    <source>
        <strain evidence="5 6">DSM 20118</strain>
    </source>
</reference>
<dbReference type="Pfam" id="PF00106">
    <property type="entry name" value="adh_short"/>
    <property type="match status" value="1"/>
</dbReference>
<accession>A0A0A0B878</accession>
<organism evidence="5 6">
    <name type="scientific">Cellulomonas cellasea DSM 20118</name>
    <dbReference type="NCBI Taxonomy" id="1408250"/>
    <lineage>
        <taxon>Bacteria</taxon>
        <taxon>Bacillati</taxon>
        <taxon>Actinomycetota</taxon>
        <taxon>Actinomycetes</taxon>
        <taxon>Micrococcales</taxon>
        <taxon>Cellulomonadaceae</taxon>
        <taxon>Cellulomonas</taxon>
    </lineage>
</organism>
<dbReference type="PRINTS" id="PR00081">
    <property type="entry name" value="GDHRDH"/>
</dbReference>
<comment type="similarity">
    <text evidence="1 3">Belongs to the short-chain dehydrogenases/reductases (SDR) family.</text>
</comment>
<sequence length="266" mass="28155">MDVTPLPLAVVTGGSSGIGLELVREFAENGFEVLSCAEDETGLQIATQMLVADGHPVRSVTADLATPEGVERLLAEIGGRPVDALALNAGVANGGPFLETPLEDDLRVIALDVVSVVHLAKRLLPRMVTRGAGRVLVTSSVAARMPGPYYATYAASKAFVQSFTEAVRYELKDTGVTITALLPGPTDTDFFEASHMEDTRVAEQKKDDPAKVAHEGFEALMAGKDQVATKSLKTKMQTAMGAVLPDTAKSAVHAKMTEPRHSDQEA</sequence>